<feature type="region of interest" description="Disordered" evidence="1">
    <location>
        <begin position="1"/>
        <end position="32"/>
    </location>
</feature>
<dbReference type="Proteomes" id="UP000440041">
    <property type="component" value="Unassembled WGS sequence"/>
</dbReference>
<evidence type="ECO:0000313" key="3">
    <source>
        <dbReference type="EMBL" id="KAB8295717.1"/>
    </source>
</evidence>
<keyword evidence="2" id="KW-1133">Transmembrane helix</keyword>
<keyword evidence="2" id="KW-0812">Transmembrane</keyword>
<name>A0A6A2W2H7_9BIFI</name>
<evidence type="ECO:0000313" key="4">
    <source>
        <dbReference type="Proteomes" id="UP000440041"/>
    </source>
</evidence>
<keyword evidence="2" id="KW-0472">Membrane</keyword>
<dbReference type="PIRSF" id="PIRSF037394">
    <property type="entry name" value="ABC_thiamine-permease_YkoE_prd"/>
    <property type="match status" value="1"/>
</dbReference>
<protein>
    <submittedName>
        <fullName evidence="3">Hydroxymethylpyrimidine transporter, permease protein</fullName>
    </submittedName>
</protein>
<keyword evidence="4" id="KW-1185">Reference proteome</keyword>
<organism evidence="3 4">
    <name type="scientific">Bifidobacterium apri</name>
    <dbReference type="NCBI Taxonomy" id="1769423"/>
    <lineage>
        <taxon>Bacteria</taxon>
        <taxon>Bacillati</taxon>
        <taxon>Actinomycetota</taxon>
        <taxon>Actinomycetes</taxon>
        <taxon>Bifidobacteriales</taxon>
        <taxon>Bifidobacteriaceae</taxon>
        <taxon>Bifidobacterium</taxon>
    </lineage>
</organism>
<feature type="transmembrane region" description="Helical" evidence="2">
    <location>
        <begin position="50"/>
        <end position="73"/>
    </location>
</feature>
<comment type="caution">
    <text evidence="3">The sequence shown here is derived from an EMBL/GenBank/DDBJ whole genome shotgun (WGS) entry which is preliminary data.</text>
</comment>
<feature type="transmembrane region" description="Helical" evidence="2">
    <location>
        <begin position="163"/>
        <end position="180"/>
    </location>
</feature>
<dbReference type="Pfam" id="PF09819">
    <property type="entry name" value="ABC_cobalt"/>
    <property type="match status" value="1"/>
</dbReference>
<feature type="compositionally biased region" description="Low complexity" evidence="1">
    <location>
        <begin position="1"/>
        <end position="26"/>
    </location>
</feature>
<reference evidence="3 4" key="1">
    <citation type="submission" date="2019-09" db="EMBL/GenBank/DDBJ databases">
        <title>Characterization of the phylogenetic diversity of two novel species belonging to the genus Bifidobacterium: Bifidobacterium cebidarum sp. nov. and Bifidobacterium leontopitheci sp. nov.</title>
        <authorList>
            <person name="Lugli G.A."/>
            <person name="Duranti S."/>
            <person name="Milani C."/>
            <person name="Turroni F."/>
            <person name="Ventura M."/>
        </authorList>
    </citation>
    <scope>NUCLEOTIDE SEQUENCE [LARGE SCALE GENOMIC DNA]</scope>
    <source>
        <strain evidence="3 4">DSM 100238</strain>
    </source>
</reference>
<feature type="transmembrane region" description="Helical" evidence="2">
    <location>
        <begin position="85"/>
        <end position="105"/>
    </location>
</feature>
<dbReference type="EMBL" id="WBSO01000014">
    <property type="protein sequence ID" value="KAB8295717.1"/>
    <property type="molecule type" value="Genomic_DNA"/>
</dbReference>
<evidence type="ECO:0000256" key="1">
    <source>
        <dbReference type="SAM" id="MobiDB-lite"/>
    </source>
</evidence>
<evidence type="ECO:0000256" key="2">
    <source>
        <dbReference type="SAM" id="Phobius"/>
    </source>
</evidence>
<dbReference type="AlphaFoldDB" id="A0A6A2W2H7"/>
<gene>
    <name evidence="3" type="ORF">DSM100238_1581</name>
</gene>
<proteinExistence type="predicted"/>
<dbReference type="InterPro" id="IPR017195">
    <property type="entry name" value="ABC_thiamin-permease_prd"/>
</dbReference>
<dbReference type="RefSeq" id="WP_240812408.1">
    <property type="nucleotide sequence ID" value="NZ_JBHLXF010000008.1"/>
</dbReference>
<feature type="transmembrane region" description="Helical" evidence="2">
    <location>
        <begin position="192"/>
        <end position="213"/>
    </location>
</feature>
<accession>A0A6A2W2H7</accession>
<sequence length="235" mass="24776">MSNNSSNASNTSNASVATATSTGNAAPAPQPEATPVAAGRLSLRWRVVDIAVASVIGVASALIFWLVSLIYSLGVGDLIGLVMPGFQGIYNGLWLFAGPLAAVIVRKPGAATYAELLGGVIESLMGNQWTGMDTFSTSLMQGAFAELAFLIVLYRVWNVPITMLSGAFAGVAVWLHDIFMRGQAFTGQYITIYLVTSVISGIVFAGIVVWYLYRAIARTGALDKFASGREVRATA</sequence>